<accession>A0ABW2R3Z6</accession>
<protein>
    <submittedName>
        <fullName evidence="1">Uncharacterized protein</fullName>
    </submittedName>
</protein>
<evidence type="ECO:0000313" key="1">
    <source>
        <dbReference type="EMBL" id="MFC7433128.1"/>
    </source>
</evidence>
<sequence>MPNDIEFKVSAAVNYGLAPLPFIAQFAAPAAPVPGIVNLPDPGQVAGVAALIAAALDGGYGSNLIPPMPILGLADQLALQQFLQRRLDLTLSLLHQDANGDWVAQPFASILDATALSDESYALGMLYARVATEEWATASGWGALQHFWHFNVLKHSAMNFNALGLLQVMNPDFLVRHGNGNWACVEAKGTWGGLKHAELKGGMLQAEKLQQISWVNPVNGALVQAIPVDAVCTMAYFTPTLEVLHLDPPGNAKALAASDGAAPIFLLEAGQFLGWIEAGHQLRALLGGDADASWDEELVWASWPDHPEIQIGGPQALLSASHALAVGVEVLSWLVPRLGRWRRSALRQPEREAQRVIPRLRRLATEARRLASSEKRAQGAWLRLSRLLQKLGQDGHADLKWTDVLVEVWAADLLIELAAPPNRPFSSLRRLHDWLNGTVSASRERWQLDANLPASGMPPTPRSIHSTSHGLLVVAPGDNAAPRGPAIP</sequence>
<dbReference type="EMBL" id="JBHTBX010000001">
    <property type="protein sequence ID" value="MFC7433128.1"/>
    <property type="molecule type" value="Genomic_DNA"/>
</dbReference>
<organism evidence="1 2">
    <name type="scientific">Hydrogenophaga bisanensis</name>
    <dbReference type="NCBI Taxonomy" id="439611"/>
    <lineage>
        <taxon>Bacteria</taxon>
        <taxon>Pseudomonadati</taxon>
        <taxon>Pseudomonadota</taxon>
        <taxon>Betaproteobacteria</taxon>
        <taxon>Burkholderiales</taxon>
        <taxon>Comamonadaceae</taxon>
        <taxon>Hydrogenophaga</taxon>
    </lineage>
</organism>
<name>A0ABW2R3Z6_9BURK</name>
<gene>
    <name evidence="1" type="ORF">ACFQNJ_01235</name>
</gene>
<reference evidence="2" key="1">
    <citation type="journal article" date="2019" name="Int. J. Syst. Evol. Microbiol.">
        <title>The Global Catalogue of Microorganisms (GCM) 10K type strain sequencing project: providing services to taxonomists for standard genome sequencing and annotation.</title>
        <authorList>
            <consortium name="The Broad Institute Genomics Platform"/>
            <consortium name="The Broad Institute Genome Sequencing Center for Infectious Disease"/>
            <person name="Wu L."/>
            <person name="Ma J."/>
        </authorList>
    </citation>
    <scope>NUCLEOTIDE SEQUENCE [LARGE SCALE GENOMIC DNA]</scope>
    <source>
        <strain evidence="2">CCUG 54518</strain>
    </source>
</reference>
<dbReference type="Proteomes" id="UP001596495">
    <property type="component" value="Unassembled WGS sequence"/>
</dbReference>
<comment type="caution">
    <text evidence="1">The sequence shown here is derived from an EMBL/GenBank/DDBJ whole genome shotgun (WGS) entry which is preliminary data.</text>
</comment>
<evidence type="ECO:0000313" key="2">
    <source>
        <dbReference type="Proteomes" id="UP001596495"/>
    </source>
</evidence>
<dbReference type="RefSeq" id="WP_382253210.1">
    <property type="nucleotide sequence ID" value="NZ_JBHTBX010000001.1"/>
</dbReference>
<keyword evidence="2" id="KW-1185">Reference proteome</keyword>
<proteinExistence type="predicted"/>